<evidence type="ECO:0000313" key="7">
    <source>
        <dbReference type="EMBL" id="SDH62141.1"/>
    </source>
</evidence>
<dbReference type="InterPro" id="IPR036909">
    <property type="entry name" value="Cyt_c-like_dom_sf"/>
</dbReference>
<evidence type="ECO:0000256" key="4">
    <source>
        <dbReference type="PROSITE-ProRule" id="PRU00433"/>
    </source>
</evidence>
<evidence type="ECO:0000256" key="2">
    <source>
        <dbReference type="ARBA" id="ARBA00022723"/>
    </source>
</evidence>
<dbReference type="Proteomes" id="UP000199636">
    <property type="component" value="Unassembled WGS sequence"/>
</dbReference>
<dbReference type="GO" id="GO:0046872">
    <property type="term" value="F:metal ion binding"/>
    <property type="evidence" value="ECO:0007669"/>
    <property type="project" value="UniProtKB-KW"/>
</dbReference>
<reference evidence="8" key="1">
    <citation type="submission" date="2016-10" db="EMBL/GenBank/DDBJ databases">
        <authorList>
            <person name="Varghese N."/>
            <person name="Submissions S."/>
        </authorList>
    </citation>
    <scope>NUCLEOTIDE SEQUENCE [LARGE SCALE GENOMIC DNA]</scope>
    <source>
        <strain evidence="8">CCM 7469</strain>
    </source>
</reference>
<proteinExistence type="predicted"/>
<feature type="chain" id="PRO_5011701329" description="Cytochrome c domain-containing protein" evidence="5">
    <location>
        <begin position="24"/>
        <end position="159"/>
    </location>
</feature>
<dbReference type="OrthoDB" id="9811281at2"/>
<dbReference type="AlphaFoldDB" id="A0A1G8DX46"/>
<evidence type="ECO:0000259" key="6">
    <source>
        <dbReference type="PROSITE" id="PS51007"/>
    </source>
</evidence>
<dbReference type="GO" id="GO:0020037">
    <property type="term" value="F:heme binding"/>
    <property type="evidence" value="ECO:0007669"/>
    <property type="project" value="InterPro"/>
</dbReference>
<keyword evidence="1 4" id="KW-0349">Heme</keyword>
<dbReference type="PROSITE" id="PS51007">
    <property type="entry name" value="CYTC"/>
    <property type="match status" value="1"/>
</dbReference>
<feature type="domain" description="Cytochrome c" evidence="6">
    <location>
        <begin position="31"/>
        <end position="134"/>
    </location>
</feature>
<keyword evidence="3 4" id="KW-0408">Iron</keyword>
<dbReference type="STRING" id="428992.SAMN05216272_102210"/>
<evidence type="ECO:0000256" key="1">
    <source>
        <dbReference type="ARBA" id="ARBA00022617"/>
    </source>
</evidence>
<feature type="signal peptide" evidence="5">
    <location>
        <begin position="1"/>
        <end position="23"/>
    </location>
</feature>
<dbReference type="Gene3D" id="1.10.760.10">
    <property type="entry name" value="Cytochrome c-like domain"/>
    <property type="match status" value="1"/>
</dbReference>
<dbReference type="RefSeq" id="WP_090261475.1">
    <property type="nucleotide sequence ID" value="NZ_FNDS01000002.1"/>
</dbReference>
<dbReference type="EMBL" id="FNDS01000002">
    <property type="protein sequence ID" value="SDH62141.1"/>
    <property type="molecule type" value="Genomic_DNA"/>
</dbReference>
<accession>A0A1G8DX46</accession>
<dbReference type="GO" id="GO:0009055">
    <property type="term" value="F:electron transfer activity"/>
    <property type="evidence" value="ECO:0007669"/>
    <property type="project" value="InterPro"/>
</dbReference>
<evidence type="ECO:0000256" key="5">
    <source>
        <dbReference type="SAM" id="SignalP"/>
    </source>
</evidence>
<evidence type="ECO:0000313" key="8">
    <source>
        <dbReference type="Proteomes" id="UP000199636"/>
    </source>
</evidence>
<keyword evidence="2 4" id="KW-0479">Metal-binding</keyword>
<gene>
    <name evidence="7" type="ORF">SAMN05216272_102210</name>
</gene>
<name>A0A1G8DX46_9PSED</name>
<sequence>MKLSMQVFCAWALLAAASSAAMAADPAASAGQVERGRYLIRVSGCNDCHTPNYGRRNGQVDEKLWLTGDALGWSGPWGTTYATNLRLLLAGMSERQWLQHARSMQPRPPMPWFNVRAMSDADLKAIYAFTRALGAAGAPVPAYVPPGSKPMGPVVRFPQ</sequence>
<dbReference type="InterPro" id="IPR009056">
    <property type="entry name" value="Cyt_c-like_dom"/>
</dbReference>
<keyword evidence="8" id="KW-1185">Reference proteome</keyword>
<dbReference type="SUPFAM" id="SSF46626">
    <property type="entry name" value="Cytochrome c"/>
    <property type="match status" value="1"/>
</dbReference>
<dbReference type="Pfam" id="PF00034">
    <property type="entry name" value="Cytochrom_C"/>
    <property type="match status" value="1"/>
</dbReference>
<evidence type="ECO:0000256" key="3">
    <source>
        <dbReference type="ARBA" id="ARBA00023004"/>
    </source>
</evidence>
<keyword evidence="5" id="KW-0732">Signal</keyword>
<protein>
    <recommendedName>
        <fullName evidence="6">Cytochrome c domain-containing protein</fullName>
    </recommendedName>
</protein>
<organism evidence="7 8">
    <name type="scientific">Pseudomonas panipatensis</name>
    <dbReference type="NCBI Taxonomy" id="428992"/>
    <lineage>
        <taxon>Bacteria</taxon>
        <taxon>Pseudomonadati</taxon>
        <taxon>Pseudomonadota</taxon>
        <taxon>Gammaproteobacteria</taxon>
        <taxon>Pseudomonadales</taxon>
        <taxon>Pseudomonadaceae</taxon>
        <taxon>Pseudomonas</taxon>
    </lineage>
</organism>